<dbReference type="Pfam" id="PF13671">
    <property type="entry name" value="AAA_33"/>
    <property type="match status" value="1"/>
</dbReference>
<dbReference type="Gene3D" id="3.40.50.300">
    <property type="entry name" value="P-loop containing nucleotide triphosphate hydrolases"/>
    <property type="match status" value="1"/>
</dbReference>
<evidence type="ECO:0000313" key="1">
    <source>
        <dbReference type="EMBL" id="MFC0564825.1"/>
    </source>
</evidence>
<dbReference type="InterPro" id="IPR027417">
    <property type="entry name" value="P-loop_NTPase"/>
</dbReference>
<protein>
    <submittedName>
        <fullName evidence="1">AAA family ATPase</fullName>
    </submittedName>
</protein>
<reference evidence="1 2" key="1">
    <citation type="submission" date="2024-09" db="EMBL/GenBank/DDBJ databases">
        <authorList>
            <person name="Sun Q."/>
            <person name="Mori K."/>
        </authorList>
    </citation>
    <scope>NUCLEOTIDE SEQUENCE [LARGE SCALE GENOMIC DNA]</scope>
    <source>
        <strain evidence="1 2">TBRC 2205</strain>
    </source>
</reference>
<keyword evidence="2" id="KW-1185">Reference proteome</keyword>
<dbReference type="EMBL" id="JBHLUE010000008">
    <property type="protein sequence ID" value="MFC0564825.1"/>
    <property type="molecule type" value="Genomic_DNA"/>
</dbReference>
<accession>A0ABV6NVN8</accession>
<organism evidence="1 2">
    <name type="scientific">Plantactinospora siamensis</name>
    <dbReference type="NCBI Taxonomy" id="555372"/>
    <lineage>
        <taxon>Bacteria</taxon>
        <taxon>Bacillati</taxon>
        <taxon>Actinomycetota</taxon>
        <taxon>Actinomycetes</taxon>
        <taxon>Micromonosporales</taxon>
        <taxon>Micromonosporaceae</taxon>
        <taxon>Plantactinospora</taxon>
    </lineage>
</organism>
<dbReference type="Proteomes" id="UP001589894">
    <property type="component" value="Unassembled WGS sequence"/>
</dbReference>
<name>A0ABV6NVN8_9ACTN</name>
<evidence type="ECO:0000313" key="2">
    <source>
        <dbReference type="Proteomes" id="UP001589894"/>
    </source>
</evidence>
<dbReference type="PANTHER" id="PTHR37807">
    <property type="entry name" value="OS07G0160300 PROTEIN"/>
    <property type="match status" value="1"/>
</dbReference>
<dbReference type="PANTHER" id="PTHR37807:SF3">
    <property type="entry name" value="OS07G0160300 PROTEIN"/>
    <property type="match status" value="1"/>
</dbReference>
<comment type="caution">
    <text evidence="1">The sequence shown here is derived from an EMBL/GenBank/DDBJ whole genome shotgun (WGS) entry which is preliminary data.</text>
</comment>
<dbReference type="RefSeq" id="WP_377338131.1">
    <property type="nucleotide sequence ID" value="NZ_JBHLUE010000008.1"/>
</dbReference>
<sequence length="170" mass="18610">MLIVVSGLPGTGKSAVAAELAARLDGVHLSIDPIEEALLGAGLPRSWETGVGAYEAARAMAELNLDLDRTVVVDAVNDSEPARNTWRVAAERAGVRLGFVLLTLADETEHRRRLEGRVRDLVHVREPSWADVRARRESFEPWTEDACLRLDAERAVAELVPDILAWLAGR</sequence>
<proteinExistence type="predicted"/>
<gene>
    <name evidence="1" type="ORF">ACFFHU_11855</name>
</gene>
<dbReference type="CDD" id="cd02019">
    <property type="entry name" value="NK"/>
    <property type="match status" value="1"/>
</dbReference>
<dbReference type="SUPFAM" id="SSF52540">
    <property type="entry name" value="P-loop containing nucleoside triphosphate hydrolases"/>
    <property type="match status" value="1"/>
</dbReference>